<dbReference type="Pfam" id="PF02785">
    <property type="entry name" value="Biotin_carb_C"/>
    <property type="match status" value="1"/>
</dbReference>
<dbReference type="PANTHER" id="PTHR18866">
    <property type="entry name" value="CARBOXYLASE:PYRUVATE/ACETYL-COA/PROPIONYL-COA CARBOXYLASE"/>
    <property type="match status" value="1"/>
</dbReference>
<reference evidence="13 14" key="1">
    <citation type="submission" date="2019-10" db="EMBL/GenBank/DDBJ databases">
        <title>Georgenia wutianyii sp. nov. and Georgenia yuyongxinii sp. nov. isolated from plateau pika (Ochotona curzoniae) in the Qinghai-Tibet plateau of China.</title>
        <authorList>
            <person name="Tian Z."/>
        </authorList>
    </citation>
    <scope>NUCLEOTIDE SEQUENCE [LARGE SCALE GENOMIC DNA]</scope>
    <source>
        <strain evidence="13 14">JCM 15130</strain>
    </source>
</reference>
<evidence type="ECO:0000313" key="14">
    <source>
        <dbReference type="Proteomes" id="UP000429644"/>
    </source>
</evidence>
<dbReference type="InterPro" id="IPR011053">
    <property type="entry name" value="Single_hybrid_motif"/>
</dbReference>
<dbReference type="InterPro" id="IPR000089">
    <property type="entry name" value="Biotin_lipoyl"/>
</dbReference>
<dbReference type="InterPro" id="IPR048429">
    <property type="entry name" value="MCC_alpha_BT"/>
</dbReference>
<dbReference type="GO" id="GO:0046872">
    <property type="term" value="F:metal ion binding"/>
    <property type="evidence" value="ECO:0007669"/>
    <property type="project" value="InterPro"/>
</dbReference>
<accession>A0A7J9V038</accession>
<dbReference type="SUPFAM" id="SSF52440">
    <property type="entry name" value="PreATP-grasp domain"/>
    <property type="match status" value="1"/>
</dbReference>
<dbReference type="Pfam" id="PF21139">
    <property type="entry name" value="BT_MCC_alpha"/>
    <property type="match status" value="1"/>
</dbReference>
<dbReference type="Proteomes" id="UP000429644">
    <property type="component" value="Unassembled WGS sequence"/>
</dbReference>
<organism evidence="13 14">
    <name type="scientific">Georgenia ruanii</name>
    <dbReference type="NCBI Taxonomy" id="348442"/>
    <lineage>
        <taxon>Bacteria</taxon>
        <taxon>Bacillati</taxon>
        <taxon>Actinomycetota</taxon>
        <taxon>Actinomycetes</taxon>
        <taxon>Micrococcales</taxon>
        <taxon>Bogoriellaceae</taxon>
        <taxon>Georgenia</taxon>
    </lineage>
</organism>
<gene>
    <name evidence="13" type="ORF">GB882_16315</name>
</gene>
<dbReference type="SUPFAM" id="SSF51230">
    <property type="entry name" value="Single hybrid motif"/>
    <property type="match status" value="1"/>
</dbReference>
<evidence type="ECO:0000256" key="7">
    <source>
        <dbReference type="ARBA" id="ARBA00048501"/>
    </source>
</evidence>
<dbReference type="SUPFAM" id="SSF51246">
    <property type="entry name" value="Rudiment single hybrid motif"/>
    <property type="match status" value="1"/>
</dbReference>
<evidence type="ECO:0000256" key="4">
    <source>
        <dbReference type="ARBA" id="ARBA00022741"/>
    </source>
</evidence>
<evidence type="ECO:0000313" key="13">
    <source>
        <dbReference type="EMBL" id="MPV90238.1"/>
    </source>
</evidence>
<dbReference type="InterPro" id="IPR005481">
    <property type="entry name" value="BC-like_N"/>
</dbReference>
<dbReference type="Pfam" id="PF00364">
    <property type="entry name" value="Biotin_lipoyl"/>
    <property type="match status" value="1"/>
</dbReference>
<dbReference type="PROSITE" id="PS50968">
    <property type="entry name" value="BIOTINYL_LIPOYL"/>
    <property type="match status" value="1"/>
</dbReference>
<feature type="domain" description="ATP-grasp" evidence="11">
    <location>
        <begin position="120"/>
        <end position="343"/>
    </location>
</feature>
<evidence type="ECO:0000259" key="11">
    <source>
        <dbReference type="PROSITE" id="PS50975"/>
    </source>
</evidence>
<keyword evidence="4 8" id="KW-0547">Nucleotide-binding</keyword>
<dbReference type="Gene3D" id="3.30.470.20">
    <property type="entry name" value="ATP-grasp fold, B domain"/>
    <property type="match status" value="1"/>
</dbReference>
<dbReference type="GO" id="GO:0005524">
    <property type="term" value="F:ATP binding"/>
    <property type="evidence" value="ECO:0007669"/>
    <property type="project" value="UniProtKB-UniRule"/>
</dbReference>
<dbReference type="FunFam" id="2.40.50.100:FF:000003">
    <property type="entry name" value="Acetyl-CoA carboxylase biotin carboxyl carrier protein"/>
    <property type="match status" value="1"/>
</dbReference>
<evidence type="ECO:0000256" key="6">
    <source>
        <dbReference type="ARBA" id="ARBA00023267"/>
    </source>
</evidence>
<proteinExistence type="predicted"/>
<dbReference type="Gene3D" id="2.40.50.100">
    <property type="match status" value="1"/>
</dbReference>
<dbReference type="Gene3D" id="3.30.700.40">
    <property type="match status" value="1"/>
</dbReference>
<dbReference type="InterPro" id="IPR001882">
    <property type="entry name" value="Biotin_BS"/>
</dbReference>
<dbReference type="InterPro" id="IPR016185">
    <property type="entry name" value="PreATP-grasp_dom_sf"/>
</dbReference>
<dbReference type="Pfam" id="PF00289">
    <property type="entry name" value="Biotin_carb_N"/>
    <property type="match status" value="1"/>
</dbReference>
<feature type="domain" description="Lipoyl-binding" evidence="10">
    <location>
        <begin position="611"/>
        <end position="689"/>
    </location>
</feature>
<comment type="caution">
    <text evidence="13">The sequence shown here is derived from an EMBL/GenBank/DDBJ whole genome shotgun (WGS) entry which is preliminary data.</text>
</comment>
<dbReference type="SMART" id="SM00878">
    <property type="entry name" value="Biotin_carb_C"/>
    <property type="match status" value="1"/>
</dbReference>
<name>A0A7J9V038_9MICO</name>
<dbReference type="PROSITE" id="PS00188">
    <property type="entry name" value="BIOTIN"/>
    <property type="match status" value="1"/>
</dbReference>
<evidence type="ECO:0000256" key="3">
    <source>
        <dbReference type="ARBA" id="ARBA00022598"/>
    </source>
</evidence>
<dbReference type="CDD" id="cd06850">
    <property type="entry name" value="biotinyl_domain"/>
    <property type="match status" value="1"/>
</dbReference>
<dbReference type="InterPro" id="IPR050856">
    <property type="entry name" value="Biotin_carboxylase_complex"/>
</dbReference>
<dbReference type="PROSITE" id="PS50975">
    <property type="entry name" value="ATP_GRASP"/>
    <property type="match status" value="1"/>
</dbReference>
<keyword evidence="3" id="KW-0436">Ligase</keyword>
<dbReference type="OrthoDB" id="9760256at2"/>
<evidence type="ECO:0000256" key="8">
    <source>
        <dbReference type="PROSITE-ProRule" id="PRU00409"/>
    </source>
</evidence>
<feature type="region of interest" description="Disordered" evidence="9">
    <location>
        <begin position="133"/>
        <end position="165"/>
    </location>
</feature>
<keyword evidence="5 8" id="KW-0067">ATP-binding</keyword>
<dbReference type="EMBL" id="WHPD01003512">
    <property type="protein sequence ID" value="MPV90238.1"/>
    <property type="molecule type" value="Genomic_DNA"/>
</dbReference>
<dbReference type="PROSITE" id="PS00867">
    <property type="entry name" value="CPSASE_2"/>
    <property type="match status" value="1"/>
</dbReference>
<dbReference type="GO" id="GO:0004075">
    <property type="term" value="F:biotin carboxylase activity"/>
    <property type="evidence" value="ECO:0007669"/>
    <property type="project" value="UniProtKB-EC"/>
</dbReference>
<evidence type="ECO:0000259" key="12">
    <source>
        <dbReference type="PROSITE" id="PS50979"/>
    </source>
</evidence>
<dbReference type="SUPFAM" id="SSF56059">
    <property type="entry name" value="Glutathione synthetase ATP-binding domain-like"/>
    <property type="match status" value="1"/>
</dbReference>
<keyword evidence="14" id="KW-1185">Reference proteome</keyword>
<evidence type="ECO:0000256" key="2">
    <source>
        <dbReference type="ARBA" id="ARBA00013263"/>
    </source>
</evidence>
<dbReference type="InterPro" id="IPR011761">
    <property type="entry name" value="ATP-grasp"/>
</dbReference>
<dbReference type="PANTHER" id="PTHR18866:SF33">
    <property type="entry name" value="METHYLCROTONOYL-COA CARBOXYLASE SUBUNIT ALPHA, MITOCHONDRIAL-RELATED"/>
    <property type="match status" value="1"/>
</dbReference>
<keyword evidence="6" id="KW-0092">Biotin</keyword>
<evidence type="ECO:0000256" key="1">
    <source>
        <dbReference type="ARBA" id="ARBA00001953"/>
    </source>
</evidence>
<dbReference type="InterPro" id="IPR011054">
    <property type="entry name" value="Rudment_hybrid_motif"/>
</dbReference>
<evidence type="ECO:0000259" key="10">
    <source>
        <dbReference type="PROSITE" id="PS50968"/>
    </source>
</evidence>
<dbReference type="RefSeq" id="WP_152233026.1">
    <property type="nucleotide sequence ID" value="NZ_BAAAOT010000026.1"/>
</dbReference>
<dbReference type="Pfam" id="PF02786">
    <property type="entry name" value="CPSase_L_D2"/>
    <property type="match status" value="1"/>
</dbReference>
<sequence>MFSTVLVANRGEIALRVVRAARAAGLRTVAVYSDADVEAPHVRAADAAVRLGPAPAAASYLHVPALLAAARATGADAVHPGYGFLAEDAGFARACLAAGLVWIGPPPDVVERMGRKDAARRAALAAGVPVLPAVAEDDDPPAHGGEAGDGARGAADPGARDHGAPDDAALAARALAEVGLPLLVKPAAGGGGKGMHLVTDPDALPVALAAARREAAAAFGDRALLVERYVPGGRHVEVQVLADTHGRVVHLGERDCSVQRRHQKVVEEAPAPTVSAALRARLTAAAVRLAAAIGYVGAGTVEFLVAGEQAYFLEMNTRLQVEHPVTEAVTGLDLVALQLAVAQGEPLPLRQEDVTVRGHAIEARVYAEGADFLPRAGRATTVRWPERARVDAALEPGQDVTTWYDPLLGKVISHGATREAARRRLVAALDDTAILGVATNTGVLRRLLGSEAFARAELDTTWLDTHPGAFPPGPPDLALCAGAWALTRPPDRGATDPFAVADGWRLGGPPAPVVVDLTHDGAQHRLLIEPGGQAAPAGARVTLVGDDGAVRRAATVHPETDPADTGPAGAGQLVRVEADGAWHRAVVERRSEAVAVVHEGEAYRFAVADRLVTILAAPADGLVSAPMPGLVRAVAVRAGEAVTVGQMLGVLEAMKMEVPLRAPCAGTVTQVAAAVGDQVELGQPLFTVTEEG</sequence>
<dbReference type="EC" id="6.3.4.14" evidence="2"/>
<evidence type="ECO:0000256" key="9">
    <source>
        <dbReference type="SAM" id="MobiDB-lite"/>
    </source>
</evidence>
<protein>
    <recommendedName>
        <fullName evidence="2">biotin carboxylase</fullName>
        <ecNumber evidence="2">6.3.4.14</ecNumber>
    </recommendedName>
</protein>
<dbReference type="PROSITE" id="PS50979">
    <property type="entry name" value="BC"/>
    <property type="match status" value="1"/>
</dbReference>
<comment type="catalytic activity">
    <reaction evidence="7">
        <text>N(6)-biotinyl-L-lysyl-[protein] + hydrogencarbonate + ATP = N(6)-carboxybiotinyl-L-lysyl-[protein] + ADP + phosphate + H(+)</text>
        <dbReference type="Rhea" id="RHEA:13501"/>
        <dbReference type="Rhea" id="RHEA-COMP:10505"/>
        <dbReference type="Rhea" id="RHEA-COMP:10506"/>
        <dbReference type="ChEBI" id="CHEBI:15378"/>
        <dbReference type="ChEBI" id="CHEBI:17544"/>
        <dbReference type="ChEBI" id="CHEBI:30616"/>
        <dbReference type="ChEBI" id="CHEBI:43474"/>
        <dbReference type="ChEBI" id="CHEBI:83144"/>
        <dbReference type="ChEBI" id="CHEBI:83145"/>
        <dbReference type="ChEBI" id="CHEBI:456216"/>
        <dbReference type="EC" id="6.3.4.14"/>
    </reaction>
    <physiologicalReaction direction="left-to-right" evidence="7">
        <dbReference type="Rhea" id="RHEA:13502"/>
    </physiologicalReaction>
</comment>
<dbReference type="InterPro" id="IPR005479">
    <property type="entry name" value="CPAse_ATP-bd"/>
</dbReference>
<dbReference type="FunFam" id="3.40.50.20:FF:000010">
    <property type="entry name" value="Propionyl-CoA carboxylase subunit alpha"/>
    <property type="match status" value="1"/>
</dbReference>
<evidence type="ECO:0000256" key="5">
    <source>
        <dbReference type="ARBA" id="ARBA00022840"/>
    </source>
</evidence>
<dbReference type="InterPro" id="IPR011764">
    <property type="entry name" value="Biotin_carboxylation_dom"/>
</dbReference>
<dbReference type="AlphaFoldDB" id="A0A7J9V038"/>
<comment type="cofactor">
    <cofactor evidence="1">
        <name>biotin</name>
        <dbReference type="ChEBI" id="CHEBI:57586"/>
    </cofactor>
</comment>
<dbReference type="InterPro" id="IPR005482">
    <property type="entry name" value="Biotin_COase_C"/>
</dbReference>
<feature type="domain" description="Biotin carboxylation" evidence="12">
    <location>
        <begin position="1"/>
        <end position="468"/>
    </location>
</feature>